<dbReference type="Proteomes" id="UP000007161">
    <property type="component" value="Chromosome"/>
</dbReference>
<protein>
    <recommendedName>
        <fullName evidence="4">DUF4203 domain-containing protein</fullName>
    </recommendedName>
</protein>
<dbReference type="HOGENOM" id="CLU_1159984_0_0_0"/>
<evidence type="ECO:0000313" key="3">
    <source>
        <dbReference type="Proteomes" id="UP000007161"/>
    </source>
</evidence>
<feature type="transmembrane region" description="Helical" evidence="1">
    <location>
        <begin position="83"/>
        <end position="101"/>
    </location>
</feature>
<feature type="transmembrane region" description="Helical" evidence="1">
    <location>
        <begin position="20"/>
        <end position="40"/>
    </location>
</feature>
<dbReference type="EMBL" id="CP003257">
    <property type="protein sequence ID" value="AEX85843.1"/>
    <property type="molecule type" value="Genomic_DNA"/>
</dbReference>
<feature type="transmembrane region" description="Helical" evidence="1">
    <location>
        <begin position="170"/>
        <end position="190"/>
    </location>
</feature>
<feature type="transmembrane region" description="Helical" evidence="1">
    <location>
        <begin position="47"/>
        <end position="68"/>
    </location>
</feature>
<dbReference type="AlphaFoldDB" id="H2J3V1"/>
<keyword evidence="3" id="KW-1185">Reference proteome</keyword>
<evidence type="ECO:0008006" key="4">
    <source>
        <dbReference type="Google" id="ProtNLM"/>
    </source>
</evidence>
<proteinExistence type="predicted"/>
<gene>
    <name evidence="2" type="ordered locus">Marpi_1448</name>
</gene>
<dbReference type="KEGG" id="mpz:Marpi_1448"/>
<keyword evidence="1" id="KW-0472">Membrane</keyword>
<reference evidence="3" key="2">
    <citation type="submission" date="2012-01" db="EMBL/GenBank/DDBJ databases">
        <title>Complete sequence of chromosome of Marinitoga piezophila KA3.</title>
        <authorList>
            <person name="Lucas S."/>
            <person name="Han J."/>
            <person name="Lapidus A."/>
            <person name="Cheng J.-F."/>
            <person name="Goodwin L."/>
            <person name="Pitluck S."/>
            <person name="Peters L."/>
            <person name="Mikhailova N."/>
            <person name="Teshima H."/>
            <person name="Detter J.C."/>
            <person name="Han C."/>
            <person name="Tapia R."/>
            <person name="Land M."/>
            <person name="Hauser L."/>
            <person name="Kyrpides N."/>
            <person name="Ivanova N."/>
            <person name="Pagani I."/>
            <person name="Jebbar M."/>
            <person name="Vannier P."/>
            <person name="Oger P."/>
            <person name="Cario A."/>
            <person name="Bartlett D."/>
            <person name="Noll K.M."/>
            <person name="Woyke T."/>
        </authorList>
    </citation>
    <scope>NUCLEOTIDE SEQUENCE [LARGE SCALE GENOMIC DNA]</scope>
    <source>
        <strain evidence="3">DSM 14283 / JCM 11233 / KA3</strain>
    </source>
</reference>
<name>H2J3V1_MARPK</name>
<feature type="transmembrane region" description="Helical" evidence="1">
    <location>
        <begin position="215"/>
        <end position="233"/>
    </location>
</feature>
<evidence type="ECO:0000313" key="2">
    <source>
        <dbReference type="EMBL" id="AEX85843.1"/>
    </source>
</evidence>
<feature type="transmembrane region" description="Helical" evidence="1">
    <location>
        <begin position="108"/>
        <end position="125"/>
    </location>
</feature>
<keyword evidence="1" id="KW-0812">Transmembrane</keyword>
<organism evidence="2 3">
    <name type="scientific">Marinitoga piezophila (strain DSM 14283 / JCM 11233 / KA3)</name>
    <dbReference type="NCBI Taxonomy" id="443254"/>
    <lineage>
        <taxon>Bacteria</taxon>
        <taxon>Thermotogati</taxon>
        <taxon>Thermotogota</taxon>
        <taxon>Thermotogae</taxon>
        <taxon>Petrotogales</taxon>
        <taxon>Petrotogaceae</taxon>
        <taxon>Marinitoga</taxon>
    </lineage>
</organism>
<dbReference type="OrthoDB" id="45677at2"/>
<accession>H2J3V1</accession>
<dbReference type="RefSeq" id="WP_014296914.1">
    <property type="nucleotide sequence ID" value="NC_016751.1"/>
</dbReference>
<evidence type="ECO:0000256" key="1">
    <source>
        <dbReference type="SAM" id="Phobius"/>
    </source>
</evidence>
<reference evidence="2 3" key="1">
    <citation type="journal article" date="2012" name="J. Bacteriol.">
        <title>Complete Genome Sequence of the Thermophilic, Piezophilic, Heterotrophic Bacterium Marinitoga piezophila KA3.</title>
        <authorList>
            <person name="Lucas S."/>
            <person name="Han J."/>
            <person name="Lapidus A."/>
            <person name="Cheng J.F."/>
            <person name="Goodwin L.A."/>
            <person name="Pitluck S."/>
            <person name="Peters L."/>
            <person name="Mikhailova N."/>
            <person name="Teshima H."/>
            <person name="Detter J.C."/>
            <person name="Han C."/>
            <person name="Tapia R."/>
            <person name="Land M."/>
            <person name="Hauser L."/>
            <person name="Kyrpides N.C."/>
            <person name="Ivanova N."/>
            <person name="Pagani I."/>
            <person name="Vannier P."/>
            <person name="Oger P."/>
            <person name="Bartlett D.H."/>
            <person name="Noll K.M."/>
            <person name="Woyke T."/>
            <person name="Jebbar M."/>
        </authorList>
    </citation>
    <scope>NUCLEOTIDE SEQUENCE [LARGE SCALE GENOMIC DNA]</scope>
    <source>
        <strain evidence="3">DSM 14283 / JCM 11233 / KA3</strain>
    </source>
</reference>
<sequence>MEESIIATITNMAPEALNSLYTYADSWYIILGVSLLSILFYKKVSKLIFFIIGFLSSYLFIIPFIIDWEYSKQFLEYIKGNEGIAYLIFSIIIGLLTYGFFKSSVQIAGFVLGGMIGYGLYDFISTSFPGLMDKLDFLKSVKPEYIPWGFSIIFGLIVSILLFKSFDKIISYLTLIIFSGIASFFSVYFFEEILTLKIGTNEILKRNSNLSLQESYWIIGLFVVYILIGIKFNSKKMKE</sequence>
<feature type="transmembrane region" description="Helical" evidence="1">
    <location>
        <begin position="145"/>
        <end position="163"/>
    </location>
</feature>
<keyword evidence="1" id="KW-1133">Transmembrane helix</keyword>